<evidence type="ECO:0000256" key="13">
    <source>
        <dbReference type="RuleBase" id="RU000688"/>
    </source>
</evidence>
<dbReference type="PRINTS" id="PR00245">
    <property type="entry name" value="OLFACTORYR"/>
</dbReference>
<keyword evidence="5 14" id="KW-0552">Olfaction</keyword>
<keyword evidence="11" id="KW-0325">Glycoprotein</keyword>
<evidence type="ECO:0000313" key="16">
    <source>
        <dbReference type="EMBL" id="CAI9615059.1"/>
    </source>
</evidence>
<keyword evidence="17" id="KW-1185">Reference proteome</keyword>
<dbReference type="InterPro" id="IPR000725">
    <property type="entry name" value="Olfact_rcpt"/>
</dbReference>
<reference evidence="16" key="1">
    <citation type="submission" date="2023-05" db="EMBL/GenBank/DDBJ databases">
        <authorList>
            <person name="Stuckert A."/>
        </authorList>
    </citation>
    <scope>NUCLEOTIDE SEQUENCE</scope>
</reference>
<keyword evidence="4 13" id="KW-0812">Transmembrane</keyword>
<dbReference type="EMBL" id="CATNWA010019795">
    <property type="protein sequence ID" value="CAI9615059.1"/>
    <property type="molecule type" value="Genomic_DNA"/>
</dbReference>
<dbReference type="PROSITE" id="PS00237">
    <property type="entry name" value="G_PROTEIN_RECEP_F1_1"/>
    <property type="match status" value="1"/>
</dbReference>
<evidence type="ECO:0000256" key="3">
    <source>
        <dbReference type="ARBA" id="ARBA00022606"/>
    </source>
</evidence>
<feature type="transmembrane region" description="Helical" evidence="14">
    <location>
        <begin position="115"/>
        <end position="136"/>
    </location>
</feature>
<feature type="transmembrane region" description="Helical" evidence="14">
    <location>
        <begin position="6"/>
        <end position="25"/>
    </location>
</feature>
<comment type="subcellular location">
    <subcellularLocation>
        <location evidence="1 14">Cell membrane</location>
        <topology evidence="1 14">Multi-pass membrane protein</topology>
    </subcellularLocation>
</comment>
<feature type="transmembrane region" description="Helical" evidence="14">
    <location>
        <begin position="245"/>
        <end position="267"/>
    </location>
</feature>
<evidence type="ECO:0000256" key="2">
    <source>
        <dbReference type="ARBA" id="ARBA00022475"/>
    </source>
</evidence>
<keyword evidence="12 13" id="KW-0807">Transducer</keyword>
<comment type="caution">
    <text evidence="16">The sequence shown here is derived from an EMBL/GenBank/DDBJ whole genome shotgun (WGS) entry which is preliminary data.</text>
</comment>
<comment type="similarity">
    <text evidence="13">Belongs to the G-protein coupled receptor 1 family.</text>
</comment>
<feature type="transmembrane region" description="Helical" evidence="14">
    <location>
        <begin position="171"/>
        <end position="201"/>
    </location>
</feature>
<dbReference type="PROSITE" id="PS50262">
    <property type="entry name" value="G_PROTEIN_RECEP_F1_2"/>
    <property type="match status" value="1"/>
</dbReference>
<evidence type="ECO:0000256" key="6">
    <source>
        <dbReference type="ARBA" id="ARBA00022989"/>
    </source>
</evidence>
<evidence type="ECO:0000256" key="11">
    <source>
        <dbReference type="ARBA" id="ARBA00023180"/>
    </source>
</evidence>
<keyword evidence="2 14" id="KW-1003">Cell membrane</keyword>
<dbReference type="InterPro" id="IPR000276">
    <property type="entry name" value="GPCR_Rhodpsn"/>
</dbReference>
<evidence type="ECO:0000256" key="10">
    <source>
        <dbReference type="ARBA" id="ARBA00023170"/>
    </source>
</evidence>
<accession>A0ABN9H009</accession>
<evidence type="ECO:0000256" key="8">
    <source>
        <dbReference type="ARBA" id="ARBA00023136"/>
    </source>
</evidence>
<dbReference type="PANTHER" id="PTHR24242">
    <property type="entry name" value="G-PROTEIN COUPLED RECEPTOR"/>
    <property type="match status" value="1"/>
</dbReference>
<keyword evidence="6 14" id="KW-1133">Transmembrane helix</keyword>
<evidence type="ECO:0000256" key="14">
    <source>
        <dbReference type="RuleBase" id="RU363047"/>
    </source>
</evidence>
<feature type="domain" description="G-protein coupled receptors family 1 profile" evidence="15">
    <location>
        <begin position="15"/>
        <end position="265"/>
    </location>
</feature>
<dbReference type="Pfam" id="PF13853">
    <property type="entry name" value="7tm_4"/>
    <property type="match status" value="1"/>
</dbReference>
<keyword evidence="7 13" id="KW-0297">G-protein coupled receptor</keyword>
<evidence type="ECO:0000256" key="9">
    <source>
        <dbReference type="ARBA" id="ARBA00023157"/>
    </source>
</evidence>
<evidence type="ECO:0000256" key="5">
    <source>
        <dbReference type="ARBA" id="ARBA00022725"/>
    </source>
</evidence>
<evidence type="ECO:0000256" key="4">
    <source>
        <dbReference type="ARBA" id="ARBA00022692"/>
    </source>
</evidence>
<gene>
    <name evidence="16" type="ORF">SPARVUS_LOCUS15171563</name>
</gene>
<evidence type="ECO:0000256" key="7">
    <source>
        <dbReference type="ARBA" id="ARBA00023040"/>
    </source>
</evidence>
<keyword evidence="3 14" id="KW-0716">Sensory transduction</keyword>
<dbReference type="InterPro" id="IPR050939">
    <property type="entry name" value="Olfactory_GPCR1"/>
</dbReference>
<dbReference type="Proteomes" id="UP001162483">
    <property type="component" value="Unassembled WGS sequence"/>
</dbReference>
<dbReference type="Gene3D" id="1.20.1070.10">
    <property type="entry name" value="Rhodopsin 7-helix transmembrane proteins"/>
    <property type="match status" value="1"/>
</dbReference>
<dbReference type="SUPFAM" id="SSF81321">
    <property type="entry name" value="Family A G protein-coupled receptor-like"/>
    <property type="match status" value="1"/>
</dbReference>
<evidence type="ECO:0000313" key="17">
    <source>
        <dbReference type="Proteomes" id="UP001162483"/>
    </source>
</evidence>
<protein>
    <recommendedName>
        <fullName evidence="14">Olfactory receptor</fullName>
    </recommendedName>
</protein>
<dbReference type="PRINTS" id="PR00237">
    <property type="entry name" value="GPCRRHODOPSN"/>
</dbReference>
<keyword evidence="9" id="KW-1015">Disulfide bond</keyword>
<dbReference type="PANTHER" id="PTHR24242:SF400">
    <property type="entry name" value="OLFACTORY RECEPTOR"/>
    <property type="match status" value="1"/>
</dbReference>
<feature type="transmembrane region" description="Helical" evidence="14">
    <location>
        <begin position="72"/>
        <end position="94"/>
    </location>
</feature>
<sequence length="288" mass="32811">MSFFLFIIYNIMFITNGTVFIVIILKEKLHEPMYILIANLAFSDFLFDAATLPKMIGKYWFDGGKISFLACFVQMHLVHWLAVVDSFILMLMAFDRYIAICNPLRYSSTVTYKAILFSCGFMWFSAAVITLDLIIISKYPFCGPNKIVSFFCNSSTILRLAYADVNSTREILLTVALVVLFGTLALIMLSYIAILLSVFSLSHSSGWRKAFKTCVTHLFVNALFYVPRVFVYIANFVKLVLNPDLGVFIIVLQSYLPHLANPFIYCLRTEEIKKIISGTFKKNVSLKV</sequence>
<name>A0ABN9H009_9NEOB</name>
<evidence type="ECO:0000256" key="1">
    <source>
        <dbReference type="ARBA" id="ARBA00004651"/>
    </source>
</evidence>
<feature type="transmembrane region" description="Helical" evidence="14">
    <location>
        <begin position="32"/>
        <end position="52"/>
    </location>
</feature>
<keyword evidence="8 14" id="KW-0472">Membrane</keyword>
<proteinExistence type="inferred from homology"/>
<evidence type="ECO:0000256" key="12">
    <source>
        <dbReference type="ARBA" id="ARBA00023224"/>
    </source>
</evidence>
<organism evidence="16 17">
    <name type="scientific">Staurois parvus</name>
    <dbReference type="NCBI Taxonomy" id="386267"/>
    <lineage>
        <taxon>Eukaryota</taxon>
        <taxon>Metazoa</taxon>
        <taxon>Chordata</taxon>
        <taxon>Craniata</taxon>
        <taxon>Vertebrata</taxon>
        <taxon>Euteleostomi</taxon>
        <taxon>Amphibia</taxon>
        <taxon>Batrachia</taxon>
        <taxon>Anura</taxon>
        <taxon>Neobatrachia</taxon>
        <taxon>Ranoidea</taxon>
        <taxon>Ranidae</taxon>
        <taxon>Staurois</taxon>
    </lineage>
</organism>
<dbReference type="InterPro" id="IPR017452">
    <property type="entry name" value="GPCR_Rhodpsn_7TM"/>
</dbReference>
<keyword evidence="10 13" id="KW-0675">Receptor</keyword>
<evidence type="ECO:0000259" key="15">
    <source>
        <dbReference type="PROSITE" id="PS50262"/>
    </source>
</evidence>
<feature type="transmembrane region" description="Helical" evidence="14">
    <location>
        <begin position="213"/>
        <end position="233"/>
    </location>
</feature>